<protein>
    <recommendedName>
        <fullName evidence="3">Phospholipase D-like domain-containing protein</fullName>
    </recommendedName>
</protein>
<evidence type="ECO:0008006" key="3">
    <source>
        <dbReference type="Google" id="ProtNLM"/>
    </source>
</evidence>
<sequence length="311" mass="34188">MEFLCDSNAILKAISNLIEGHLSENPIEIAVAFWGKESSVILNENKKFSLICNLNMGGTNPNEVKKILKLSGVNMLQHDKLHAKVVISSEGAIISSANLSSAGLAFDGKKASSWREAGIYVSNKNPEYHKIKKWFLNIKQESRKILSEDIIKAQKKWAKRTFEANCEGDDIKVSKSVLPKTKLQTFNTLNKPGNGLPLYLRSAAAVVALKGEGGGAMPYDAFVFLFSGDGGRAFTTHKKRFNINCDTQSVSLEPDSIGYFIGANGSVETATDKKRKKLDNDIVNALANWMINEGRIPEEAKGRITTCDFEV</sequence>
<dbReference type="RefSeq" id="WP_057180694.1">
    <property type="nucleotide sequence ID" value="NZ_BDQM01000055.1"/>
</dbReference>
<name>A0ABQ0MZX5_9GAMM</name>
<reference evidence="1 2" key="1">
    <citation type="submission" date="2017-06" db="EMBL/GenBank/DDBJ databases">
        <title>Whole Genome Sequences of Colwellia marinimaniae MTCD1.</title>
        <authorList>
            <person name="Kusumoto H."/>
            <person name="Inoue M."/>
            <person name="Tanikawa K."/>
            <person name="Maeji H."/>
            <person name="Cameron J.H."/>
            <person name="Bartlett D.H."/>
        </authorList>
    </citation>
    <scope>NUCLEOTIDE SEQUENCE [LARGE SCALE GENOMIC DNA]</scope>
    <source>
        <strain evidence="1 2">MTCD1</strain>
    </source>
</reference>
<dbReference type="CDD" id="cd09117">
    <property type="entry name" value="PLDc_Bfil_DEXD_like"/>
    <property type="match status" value="1"/>
</dbReference>
<dbReference type="Gene3D" id="3.30.870.10">
    <property type="entry name" value="Endonuclease Chain A"/>
    <property type="match status" value="1"/>
</dbReference>
<keyword evidence="2" id="KW-1185">Reference proteome</keyword>
<gene>
    <name evidence="1" type="ORF">MTCD1_03544</name>
</gene>
<evidence type="ECO:0000313" key="1">
    <source>
        <dbReference type="EMBL" id="GAW97895.1"/>
    </source>
</evidence>
<proteinExistence type="predicted"/>
<dbReference type="EMBL" id="BDQM01000055">
    <property type="protein sequence ID" value="GAW97895.1"/>
    <property type="molecule type" value="Genomic_DNA"/>
</dbReference>
<accession>A0ABQ0MZX5</accession>
<comment type="caution">
    <text evidence="1">The sequence shown here is derived from an EMBL/GenBank/DDBJ whole genome shotgun (WGS) entry which is preliminary data.</text>
</comment>
<organism evidence="1 2">
    <name type="scientific">Colwellia marinimaniae</name>
    <dbReference type="NCBI Taxonomy" id="1513592"/>
    <lineage>
        <taxon>Bacteria</taxon>
        <taxon>Pseudomonadati</taxon>
        <taxon>Pseudomonadota</taxon>
        <taxon>Gammaproteobacteria</taxon>
        <taxon>Alteromonadales</taxon>
        <taxon>Colwelliaceae</taxon>
        <taxon>Colwellia</taxon>
    </lineage>
</organism>
<dbReference type="Proteomes" id="UP000197068">
    <property type="component" value="Unassembled WGS sequence"/>
</dbReference>
<evidence type="ECO:0000313" key="2">
    <source>
        <dbReference type="Proteomes" id="UP000197068"/>
    </source>
</evidence>